<feature type="chain" id="PRO_5034220663" evidence="2">
    <location>
        <begin position="26"/>
        <end position="235"/>
    </location>
</feature>
<dbReference type="Proteomes" id="UP000694843">
    <property type="component" value="Unplaced"/>
</dbReference>
<proteinExistence type="predicted"/>
<keyword evidence="3" id="KW-1185">Reference proteome</keyword>
<evidence type="ECO:0000313" key="3">
    <source>
        <dbReference type="Proteomes" id="UP000694843"/>
    </source>
</evidence>
<evidence type="ECO:0000256" key="2">
    <source>
        <dbReference type="SAM" id="SignalP"/>
    </source>
</evidence>
<organism evidence="3 4">
    <name type="scientific">Hyalella azteca</name>
    <name type="common">Amphipod</name>
    <dbReference type="NCBI Taxonomy" id="294128"/>
    <lineage>
        <taxon>Eukaryota</taxon>
        <taxon>Metazoa</taxon>
        <taxon>Ecdysozoa</taxon>
        <taxon>Arthropoda</taxon>
        <taxon>Crustacea</taxon>
        <taxon>Multicrustacea</taxon>
        <taxon>Malacostraca</taxon>
        <taxon>Eumalacostraca</taxon>
        <taxon>Peracarida</taxon>
        <taxon>Amphipoda</taxon>
        <taxon>Senticaudata</taxon>
        <taxon>Talitrida</taxon>
        <taxon>Talitroidea</taxon>
        <taxon>Hyalellidae</taxon>
        <taxon>Hyalella</taxon>
    </lineage>
</organism>
<feature type="region of interest" description="Disordered" evidence="1">
    <location>
        <begin position="59"/>
        <end position="202"/>
    </location>
</feature>
<gene>
    <name evidence="4" type="primary">LOC108677956</name>
</gene>
<feature type="compositionally biased region" description="Low complexity" evidence="1">
    <location>
        <begin position="127"/>
        <end position="139"/>
    </location>
</feature>
<accession>A0A8B7P6H5</accession>
<name>A0A8B7P6H5_HYAAZ</name>
<feature type="region of interest" description="Disordered" evidence="1">
    <location>
        <begin position="33"/>
        <end position="52"/>
    </location>
</feature>
<dbReference type="GeneID" id="108677956"/>
<feature type="compositionally biased region" description="Low complexity" evidence="1">
    <location>
        <begin position="177"/>
        <end position="202"/>
    </location>
</feature>
<reference evidence="4" key="1">
    <citation type="submission" date="2025-08" db="UniProtKB">
        <authorList>
            <consortium name="RefSeq"/>
        </authorList>
    </citation>
    <scope>IDENTIFICATION</scope>
    <source>
        <tissue evidence="4">Whole organism</tissue>
    </source>
</reference>
<feature type="signal peptide" evidence="2">
    <location>
        <begin position="1"/>
        <end position="25"/>
    </location>
</feature>
<dbReference type="KEGG" id="hazt:108677956"/>
<sequence length="235" mass="25698">MTANPKLLLLAGTVSLLCFSAVVRGQERRNTLLQPMVESPTHQKLANEERRPVVMRPLLQPTSGENNHGKSQDESNLSQNKGTSNRRNSNQEATKTGSGLFGMVRTTTPTPSPERPTVNIKSGLLKPASPDSPDASSRRPIVKRPTRRPALAQVQPRPTQQPAKLLVQPTGKSSTVQTTRRASTLLSSSRRRPQSSSTTSAPKLENYRSLACELQGAKGLMLVFSAAFLYLFKLF</sequence>
<dbReference type="AlphaFoldDB" id="A0A8B7P6H5"/>
<protein>
    <submittedName>
        <fullName evidence="4">Uncharacterized protein LOC108677956</fullName>
    </submittedName>
</protein>
<dbReference type="RefSeq" id="XP_018021764.1">
    <property type="nucleotide sequence ID" value="XM_018166275.2"/>
</dbReference>
<feature type="compositionally biased region" description="Polar residues" evidence="1">
    <location>
        <begin position="74"/>
        <end position="97"/>
    </location>
</feature>
<keyword evidence="2" id="KW-0732">Signal</keyword>
<dbReference type="OrthoDB" id="10642352at2759"/>
<evidence type="ECO:0000256" key="1">
    <source>
        <dbReference type="SAM" id="MobiDB-lite"/>
    </source>
</evidence>
<evidence type="ECO:0000313" key="4">
    <source>
        <dbReference type="RefSeq" id="XP_018021764.1"/>
    </source>
</evidence>